<sequence>MSFFLVFLAVLLVAAVLWAGLGRRSRATGNTGLPALLDGGFEEPPANLPPVLLPGNAVPEDVTRLRFSLGLRGYRMDQVDQVLDELRGQLAAKDAEIAELRGRLEAPEDPAEQSSDAGSATGDEAGEEPGTGSAGEAALHGGSAQVPEDAAPGKGGL</sequence>
<reference evidence="3" key="1">
    <citation type="journal article" date="2019" name="Int. J. Syst. Evol. Microbiol.">
        <title>The Global Catalogue of Microorganisms (GCM) 10K type strain sequencing project: providing services to taxonomists for standard genome sequencing and annotation.</title>
        <authorList>
            <consortium name="The Broad Institute Genomics Platform"/>
            <consortium name="The Broad Institute Genome Sequencing Center for Infectious Disease"/>
            <person name="Wu L."/>
            <person name="Ma J."/>
        </authorList>
    </citation>
    <scope>NUCLEOTIDE SEQUENCE [LARGE SCALE GENOMIC DNA]</scope>
    <source>
        <strain evidence="3">PJ61</strain>
    </source>
</reference>
<organism evidence="2 3">
    <name type="scientific">Arthrobacter sedimenti</name>
    <dbReference type="NCBI Taxonomy" id="2694931"/>
    <lineage>
        <taxon>Bacteria</taxon>
        <taxon>Bacillati</taxon>
        <taxon>Actinomycetota</taxon>
        <taxon>Actinomycetes</taxon>
        <taxon>Micrococcales</taxon>
        <taxon>Micrococcaceae</taxon>
        <taxon>Arthrobacter</taxon>
    </lineage>
</organism>
<dbReference type="Proteomes" id="UP001595778">
    <property type="component" value="Unassembled WGS sequence"/>
</dbReference>
<keyword evidence="3" id="KW-1185">Reference proteome</keyword>
<gene>
    <name evidence="2" type="ORF">ACFO0G_01895</name>
</gene>
<name>A0ABV8WI49_9MICC</name>
<accession>A0ABV8WI49</accession>
<evidence type="ECO:0000256" key="1">
    <source>
        <dbReference type="SAM" id="MobiDB-lite"/>
    </source>
</evidence>
<dbReference type="EMBL" id="JBHSDQ010000001">
    <property type="protein sequence ID" value="MFC4394828.1"/>
    <property type="molecule type" value="Genomic_DNA"/>
</dbReference>
<evidence type="ECO:0000313" key="2">
    <source>
        <dbReference type="EMBL" id="MFC4394828.1"/>
    </source>
</evidence>
<comment type="caution">
    <text evidence="2">The sequence shown here is derived from an EMBL/GenBank/DDBJ whole genome shotgun (WGS) entry which is preliminary data.</text>
</comment>
<dbReference type="RefSeq" id="WP_376976264.1">
    <property type="nucleotide sequence ID" value="NZ_JBHSDQ010000001.1"/>
</dbReference>
<protein>
    <submittedName>
        <fullName evidence="2">DivIVA domain-containing protein</fullName>
    </submittedName>
</protein>
<dbReference type="InterPro" id="IPR019933">
    <property type="entry name" value="DivIVA_domain"/>
</dbReference>
<proteinExistence type="predicted"/>
<feature type="region of interest" description="Disordered" evidence="1">
    <location>
        <begin position="100"/>
        <end position="157"/>
    </location>
</feature>
<dbReference type="Gene3D" id="6.10.250.660">
    <property type="match status" value="1"/>
</dbReference>
<evidence type="ECO:0000313" key="3">
    <source>
        <dbReference type="Proteomes" id="UP001595778"/>
    </source>
</evidence>
<dbReference type="NCBIfam" id="TIGR03544">
    <property type="entry name" value="DivI1A_domain"/>
    <property type="match status" value="1"/>
</dbReference>